<accession>A0A3M7MGG2</accession>
<proteinExistence type="predicted"/>
<reference evidence="2 3" key="1">
    <citation type="journal article" date="2014" name="PLoS ONE">
        <title>De novo Genome Assembly of the Fungal Plant Pathogen Pyrenophora semeniperda.</title>
        <authorList>
            <person name="Soliai M.M."/>
            <person name="Meyer S.E."/>
            <person name="Udall J.A."/>
            <person name="Elzinga D.E."/>
            <person name="Hermansen R.A."/>
            <person name="Bodily P.M."/>
            <person name="Hart A.A."/>
            <person name="Coleman C.E."/>
        </authorList>
    </citation>
    <scope>NUCLEOTIDE SEQUENCE [LARGE SCALE GENOMIC DNA]</scope>
    <source>
        <strain evidence="2 3">CCB06</strain>
        <tissue evidence="2">Mycelium</tissue>
    </source>
</reference>
<dbReference type="EMBL" id="KE747840">
    <property type="protein sequence ID" value="RMZ73573.1"/>
    <property type="molecule type" value="Genomic_DNA"/>
</dbReference>
<dbReference type="Proteomes" id="UP000265663">
    <property type="component" value="Unassembled WGS sequence"/>
</dbReference>
<name>A0A3M7MGG2_9PLEO</name>
<evidence type="ECO:0000313" key="2">
    <source>
        <dbReference type="EMBL" id="RMZ73573.1"/>
    </source>
</evidence>
<organism evidence="2 3">
    <name type="scientific">Pyrenophora seminiperda CCB06</name>
    <dbReference type="NCBI Taxonomy" id="1302712"/>
    <lineage>
        <taxon>Eukaryota</taxon>
        <taxon>Fungi</taxon>
        <taxon>Dikarya</taxon>
        <taxon>Ascomycota</taxon>
        <taxon>Pezizomycotina</taxon>
        <taxon>Dothideomycetes</taxon>
        <taxon>Pleosporomycetidae</taxon>
        <taxon>Pleosporales</taxon>
        <taxon>Pleosporineae</taxon>
        <taxon>Pleosporaceae</taxon>
        <taxon>Pyrenophora</taxon>
    </lineage>
</organism>
<dbReference type="AlphaFoldDB" id="A0A3M7MGG2"/>
<keyword evidence="2" id="KW-0418">Kinase</keyword>
<evidence type="ECO:0000256" key="1">
    <source>
        <dbReference type="SAM" id="MobiDB-lite"/>
    </source>
</evidence>
<keyword evidence="2" id="KW-0808">Transferase</keyword>
<dbReference type="OrthoDB" id="5419922at2759"/>
<keyword evidence="3" id="KW-1185">Reference proteome</keyword>
<dbReference type="GO" id="GO:0016301">
    <property type="term" value="F:kinase activity"/>
    <property type="evidence" value="ECO:0007669"/>
    <property type="project" value="UniProtKB-KW"/>
</dbReference>
<evidence type="ECO:0000313" key="3">
    <source>
        <dbReference type="Proteomes" id="UP000265663"/>
    </source>
</evidence>
<gene>
    <name evidence="2" type="ORF">GMOD_00008103</name>
</gene>
<protein>
    <submittedName>
        <fullName evidence="2">Inositol hexakisphosphate kinase 2 (P(I)-uptake stimulator)</fullName>
    </submittedName>
</protein>
<feature type="region of interest" description="Disordered" evidence="1">
    <location>
        <begin position="83"/>
        <end position="112"/>
    </location>
</feature>
<sequence length="134" mass="14563">MAHGPPISTQDLFGAASPFAFSTVKKTSQRDHGSNLSFAQSPSHLICQANNADKSPAPSIERIPLKDKNTTTSLWSFVSQKASQGSLGDRSRRLTNDGGFQPLDGERSLDSFGPNGNLQFTHGFLRNVEDTWMP</sequence>